<sequence length="389" mass="46226">MLQHLTFQYGLNYFKLLWLILGKIWRLYEKYLLLIKRLRMRHPRFHEVMLYISACFTMTSIKLIAGDFIFLNRTGVVSEIPGLLVLFTALGELYLIAWCKTHAFLWSIRIIQFICFTIFIINTSINVHFVVNHPNATVDPVDLEFLGEDILSNIDHLKKFKVILLQGKFILTLNIALSPIVYSIGFRRILRLKYYSCGLYNNLFTENKLSTLLGYGEAFKKTTFITLLTYLTEYMVAEEEDIIRLIWRFGYYMTGSTHLLYGILTEKKNVWHTVLFFGCLTDDLYFFSKRQSELLLLPQVNQYLTAIIAFNIFLVLETIIKLACIRALIHHIFCIHRLRDIGILDSERNEFRLRYVYVPTYKKPKAHWWHFKQRFFSWFTKDLNKKLPI</sequence>
<feature type="transmembrane region" description="Helical" evidence="1">
    <location>
        <begin position="110"/>
        <end position="131"/>
    </location>
</feature>
<name>A0A4U5PGZ8_STECR</name>
<reference evidence="2 3" key="1">
    <citation type="journal article" date="2015" name="Genome Biol.">
        <title>Comparative genomics of Steinernema reveals deeply conserved gene regulatory networks.</title>
        <authorList>
            <person name="Dillman A.R."/>
            <person name="Macchietto M."/>
            <person name="Porter C.F."/>
            <person name="Rogers A."/>
            <person name="Williams B."/>
            <person name="Antoshechkin I."/>
            <person name="Lee M.M."/>
            <person name="Goodwin Z."/>
            <person name="Lu X."/>
            <person name="Lewis E.E."/>
            <person name="Goodrich-Blair H."/>
            <person name="Stock S.P."/>
            <person name="Adams B.J."/>
            <person name="Sternberg P.W."/>
            <person name="Mortazavi A."/>
        </authorList>
    </citation>
    <scope>NUCLEOTIDE SEQUENCE [LARGE SCALE GENOMIC DNA]</scope>
    <source>
        <strain evidence="2 3">ALL</strain>
    </source>
</reference>
<dbReference type="AlphaFoldDB" id="A0A4U5PGZ8"/>
<proteinExistence type="predicted"/>
<gene>
    <name evidence="2" type="ORF">L596_009721</name>
</gene>
<keyword evidence="1" id="KW-1133">Transmembrane helix</keyword>
<dbReference type="Proteomes" id="UP000298663">
    <property type="component" value="Unassembled WGS sequence"/>
</dbReference>
<feature type="transmembrane region" description="Helical" evidence="1">
    <location>
        <begin position="270"/>
        <end position="287"/>
    </location>
</feature>
<dbReference type="EMBL" id="AZBU02000002">
    <property type="protein sequence ID" value="TKR95571.1"/>
    <property type="molecule type" value="Genomic_DNA"/>
</dbReference>
<feature type="transmembrane region" description="Helical" evidence="1">
    <location>
        <begin position="48"/>
        <end position="70"/>
    </location>
</feature>
<protein>
    <submittedName>
        <fullName evidence="2">Uncharacterized protein</fullName>
    </submittedName>
</protein>
<reference evidence="2 3" key="2">
    <citation type="journal article" date="2019" name="G3 (Bethesda)">
        <title>Hybrid Assembly of the Genome of the Entomopathogenic Nematode Steinernema carpocapsae Identifies the X-Chromosome.</title>
        <authorList>
            <person name="Serra L."/>
            <person name="Macchietto M."/>
            <person name="Macias-Munoz A."/>
            <person name="McGill C.J."/>
            <person name="Rodriguez I.M."/>
            <person name="Rodriguez B."/>
            <person name="Murad R."/>
            <person name="Mortazavi A."/>
        </authorList>
    </citation>
    <scope>NUCLEOTIDE SEQUENCE [LARGE SCALE GENOMIC DNA]</scope>
    <source>
        <strain evidence="2 3">ALL</strain>
    </source>
</reference>
<keyword evidence="1" id="KW-0472">Membrane</keyword>
<feature type="transmembrane region" description="Helical" evidence="1">
    <location>
        <begin position="76"/>
        <end position="98"/>
    </location>
</feature>
<organism evidence="2 3">
    <name type="scientific">Steinernema carpocapsae</name>
    <name type="common">Entomopathogenic nematode</name>
    <dbReference type="NCBI Taxonomy" id="34508"/>
    <lineage>
        <taxon>Eukaryota</taxon>
        <taxon>Metazoa</taxon>
        <taxon>Ecdysozoa</taxon>
        <taxon>Nematoda</taxon>
        <taxon>Chromadorea</taxon>
        <taxon>Rhabditida</taxon>
        <taxon>Tylenchina</taxon>
        <taxon>Panagrolaimomorpha</taxon>
        <taxon>Strongyloidoidea</taxon>
        <taxon>Steinernematidae</taxon>
        <taxon>Steinernema</taxon>
    </lineage>
</organism>
<evidence type="ECO:0000313" key="3">
    <source>
        <dbReference type="Proteomes" id="UP000298663"/>
    </source>
</evidence>
<feature type="transmembrane region" description="Helical" evidence="1">
    <location>
        <begin position="163"/>
        <end position="184"/>
    </location>
</feature>
<keyword evidence="1" id="KW-0812">Transmembrane</keyword>
<accession>A0A4U5PGZ8</accession>
<evidence type="ECO:0000313" key="2">
    <source>
        <dbReference type="EMBL" id="TKR95571.1"/>
    </source>
</evidence>
<keyword evidence="3" id="KW-1185">Reference proteome</keyword>
<comment type="caution">
    <text evidence="2">The sequence shown here is derived from an EMBL/GenBank/DDBJ whole genome shotgun (WGS) entry which is preliminary data.</text>
</comment>
<dbReference type="OrthoDB" id="10548235at2759"/>
<evidence type="ECO:0000256" key="1">
    <source>
        <dbReference type="SAM" id="Phobius"/>
    </source>
</evidence>
<feature type="transmembrane region" description="Helical" evidence="1">
    <location>
        <begin position="12"/>
        <end position="28"/>
    </location>
</feature>
<feature type="transmembrane region" description="Helical" evidence="1">
    <location>
        <begin position="307"/>
        <end position="329"/>
    </location>
</feature>